<evidence type="ECO:0000256" key="2">
    <source>
        <dbReference type="ARBA" id="ARBA00022448"/>
    </source>
</evidence>
<protein>
    <submittedName>
        <fullName evidence="6">Zinc transport system substrate-binding protein</fullName>
    </submittedName>
</protein>
<dbReference type="InterPro" id="IPR006128">
    <property type="entry name" value="Lipoprotein_PsaA-like"/>
</dbReference>
<comment type="similarity">
    <text evidence="1 4">Belongs to the bacterial solute-binding protein 9 family.</text>
</comment>
<dbReference type="STRING" id="1121476.SAMN02745751_00629"/>
<dbReference type="EMBL" id="FQZL01000005">
    <property type="protein sequence ID" value="SHI57597.1"/>
    <property type="molecule type" value="Genomic_DNA"/>
</dbReference>
<proteinExistence type="inferred from homology"/>
<dbReference type="PRINTS" id="PR00690">
    <property type="entry name" value="ADHESNFAMILY"/>
</dbReference>
<evidence type="ECO:0000256" key="5">
    <source>
        <dbReference type="SAM" id="SignalP"/>
    </source>
</evidence>
<sequence>MKKMILLCAAVMLSMILISCSGDNPADESEEIQGIKVAVSIVPQERFVREVGGDLVDVVAMIPAGASPANYQPTPKHMQKLSEADLYFSIGVASERANIIPKIYDLNEDIKLVSLEKKVAEVYPMLMMDNHEHEGEIHDEDIEEADPHIWLSPRRVTLMVETIRDSFVEIDPKNSDVYMENAEEYIRKLEALDARFREAFGGLDRKAFIIYHPAYGYLADDYGLEMVTVEENGKEATVDRLTEIIDFARNKEIKVVFYQDEFDSSQAETIAKEIDGTAVEVSPLSYDYVNAMEDILDKLQPVLK</sequence>
<evidence type="ECO:0000313" key="6">
    <source>
        <dbReference type="EMBL" id="SHI57597.1"/>
    </source>
</evidence>
<reference evidence="6 7" key="1">
    <citation type="submission" date="2016-11" db="EMBL/GenBank/DDBJ databases">
        <authorList>
            <person name="Jaros S."/>
            <person name="Januszkiewicz K."/>
            <person name="Wedrychowicz H."/>
        </authorList>
    </citation>
    <scope>NUCLEOTIDE SEQUENCE [LARGE SCALE GENOMIC DNA]</scope>
    <source>
        <strain evidence="6 7">DSM 17477</strain>
    </source>
</reference>
<dbReference type="AlphaFoldDB" id="A0A1M6C993"/>
<dbReference type="InterPro" id="IPR050492">
    <property type="entry name" value="Bact_metal-bind_prot9"/>
</dbReference>
<dbReference type="Gene3D" id="3.40.50.1980">
    <property type="entry name" value="Nitrogenase molybdenum iron protein domain"/>
    <property type="match status" value="2"/>
</dbReference>
<dbReference type="Pfam" id="PF01297">
    <property type="entry name" value="ZnuA"/>
    <property type="match status" value="1"/>
</dbReference>
<evidence type="ECO:0000313" key="7">
    <source>
        <dbReference type="Proteomes" id="UP000184052"/>
    </source>
</evidence>
<dbReference type="PANTHER" id="PTHR42953">
    <property type="entry name" value="HIGH-AFFINITY ZINC UPTAKE SYSTEM PROTEIN ZNUA-RELATED"/>
    <property type="match status" value="1"/>
</dbReference>
<evidence type="ECO:0000256" key="3">
    <source>
        <dbReference type="ARBA" id="ARBA00022729"/>
    </source>
</evidence>
<dbReference type="RefSeq" id="WP_175548498.1">
    <property type="nucleotide sequence ID" value="NZ_FQZL01000005.1"/>
</dbReference>
<dbReference type="GO" id="GO:0007155">
    <property type="term" value="P:cell adhesion"/>
    <property type="evidence" value="ECO:0007669"/>
    <property type="project" value="InterPro"/>
</dbReference>
<feature type="chain" id="PRO_5012770798" evidence="5">
    <location>
        <begin position="27"/>
        <end position="304"/>
    </location>
</feature>
<dbReference type="SUPFAM" id="SSF53807">
    <property type="entry name" value="Helical backbone' metal receptor"/>
    <property type="match status" value="1"/>
</dbReference>
<feature type="signal peptide" evidence="5">
    <location>
        <begin position="1"/>
        <end position="26"/>
    </location>
</feature>
<evidence type="ECO:0000256" key="4">
    <source>
        <dbReference type="RuleBase" id="RU003512"/>
    </source>
</evidence>
<dbReference type="InterPro" id="IPR006127">
    <property type="entry name" value="ZnuA-like"/>
</dbReference>
<dbReference type="GO" id="GO:0030001">
    <property type="term" value="P:metal ion transport"/>
    <property type="evidence" value="ECO:0007669"/>
    <property type="project" value="InterPro"/>
</dbReference>
<keyword evidence="7" id="KW-1185">Reference proteome</keyword>
<evidence type="ECO:0000256" key="1">
    <source>
        <dbReference type="ARBA" id="ARBA00011028"/>
    </source>
</evidence>
<dbReference type="PROSITE" id="PS51257">
    <property type="entry name" value="PROKAR_LIPOPROTEIN"/>
    <property type="match status" value="1"/>
</dbReference>
<organism evidence="6 7">
    <name type="scientific">Dethiosulfatibacter aminovorans DSM 17477</name>
    <dbReference type="NCBI Taxonomy" id="1121476"/>
    <lineage>
        <taxon>Bacteria</taxon>
        <taxon>Bacillati</taxon>
        <taxon>Bacillota</taxon>
        <taxon>Tissierellia</taxon>
        <taxon>Dethiosulfatibacter</taxon>
    </lineage>
</organism>
<dbReference type="GO" id="GO:0046872">
    <property type="term" value="F:metal ion binding"/>
    <property type="evidence" value="ECO:0007669"/>
    <property type="project" value="InterPro"/>
</dbReference>
<dbReference type="PANTHER" id="PTHR42953:SF3">
    <property type="entry name" value="HIGH-AFFINITY ZINC UPTAKE SYSTEM PROTEIN ZNUA"/>
    <property type="match status" value="1"/>
</dbReference>
<accession>A0A1M6C993</accession>
<keyword evidence="3 5" id="KW-0732">Signal</keyword>
<keyword evidence="2 4" id="KW-0813">Transport</keyword>
<name>A0A1M6C993_9FIRM</name>
<gene>
    <name evidence="6" type="ORF">SAMN02745751_00629</name>
</gene>
<dbReference type="Proteomes" id="UP000184052">
    <property type="component" value="Unassembled WGS sequence"/>
</dbReference>